<feature type="region of interest" description="Disordered" evidence="1">
    <location>
        <begin position="335"/>
        <end position="464"/>
    </location>
</feature>
<gene>
    <name evidence="3" type="ORF">Tci_010466</name>
</gene>
<dbReference type="GO" id="GO:0015074">
    <property type="term" value="P:DNA integration"/>
    <property type="evidence" value="ECO:0007669"/>
    <property type="project" value="InterPro"/>
</dbReference>
<feature type="compositionally biased region" description="Low complexity" evidence="1">
    <location>
        <begin position="513"/>
        <end position="526"/>
    </location>
</feature>
<name>A0A6L2JN43_TANCI</name>
<dbReference type="InterPro" id="IPR036397">
    <property type="entry name" value="RNaseH_sf"/>
</dbReference>
<dbReference type="EMBL" id="BKCJ010001056">
    <property type="protein sequence ID" value="GEU38488.1"/>
    <property type="molecule type" value="Genomic_DNA"/>
</dbReference>
<dbReference type="PROSITE" id="PS50994">
    <property type="entry name" value="INTEGRASE"/>
    <property type="match status" value="1"/>
</dbReference>
<dbReference type="GO" id="GO:0003676">
    <property type="term" value="F:nucleic acid binding"/>
    <property type="evidence" value="ECO:0007669"/>
    <property type="project" value="InterPro"/>
</dbReference>
<dbReference type="PANTHER" id="PTHR42648">
    <property type="entry name" value="TRANSPOSASE, PUTATIVE-RELATED"/>
    <property type="match status" value="1"/>
</dbReference>
<dbReference type="SUPFAM" id="SSF53098">
    <property type="entry name" value="Ribonuclease H-like"/>
    <property type="match status" value="1"/>
</dbReference>
<feature type="compositionally biased region" description="Basic residues" evidence="1">
    <location>
        <begin position="371"/>
        <end position="380"/>
    </location>
</feature>
<accession>A0A6L2JN43</accession>
<dbReference type="Pfam" id="PF00665">
    <property type="entry name" value="rve"/>
    <property type="match status" value="1"/>
</dbReference>
<dbReference type="InterPro" id="IPR001584">
    <property type="entry name" value="Integrase_cat-core"/>
</dbReference>
<evidence type="ECO:0000313" key="3">
    <source>
        <dbReference type="EMBL" id="GEU38488.1"/>
    </source>
</evidence>
<dbReference type="InterPro" id="IPR012337">
    <property type="entry name" value="RNaseH-like_sf"/>
</dbReference>
<evidence type="ECO:0000259" key="2">
    <source>
        <dbReference type="PROSITE" id="PS50994"/>
    </source>
</evidence>
<sequence length="547" mass="60924">MSINHKKYTLVIVDEHSRYTWVYFLRKKSKAPEVIMSFIRMVENQNDVKVKQIRIDNGTKFRNHELESFYDEKGISLNFSSPYTPEQNGVAERKNITLTEADRTMLNGLNDQMITQPTDAPSGNNTEGFGSIIKPLVHDVTQSHISNQASISSHLAPQDRWSKYQYIELVNIIGNPSEGMLTRSMASKLTAASASKCLFAVFLSEIEPKKSAKKQQSVVVSSAEAENVTAAREFWSTVVAFDPFLSTDEPEKRPLKEFLIKFSILNGQKPLTLTPFVHQLALIIIMVLGRNYSSTEHVNSIQQLLAYSLIIGTEDPSKVTVIELMVHLIAINNRRDSMSPPPLAAKPNKRKSQTVTSTLPRSQGPKASRGLSKKSKRPKSKQPLTKTKRDIQVTSTGLPSTLDDGTCKSKPLPESTPTHLKDLGGNKQPLNMDLTSTTSDKGMAKTTPRTGAKYQDELEKESDAEEVIATGDDIDKDPQDDAEYLRKMSRVSLIKSLRNNENNMKKQHHGSANVEGENTTNTATEEPPSHTEEETEDPKMAILISSI</sequence>
<organism evidence="3">
    <name type="scientific">Tanacetum cinerariifolium</name>
    <name type="common">Dalmatian daisy</name>
    <name type="synonym">Chrysanthemum cinerariifolium</name>
    <dbReference type="NCBI Taxonomy" id="118510"/>
    <lineage>
        <taxon>Eukaryota</taxon>
        <taxon>Viridiplantae</taxon>
        <taxon>Streptophyta</taxon>
        <taxon>Embryophyta</taxon>
        <taxon>Tracheophyta</taxon>
        <taxon>Spermatophyta</taxon>
        <taxon>Magnoliopsida</taxon>
        <taxon>eudicotyledons</taxon>
        <taxon>Gunneridae</taxon>
        <taxon>Pentapetalae</taxon>
        <taxon>asterids</taxon>
        <taxon>campanulids</taxon>
        <taxon>Asterales</taxon>
        <taxon>Asteraceae</taxon>
        <taxon>Asteroideae</taxon>
        <taxon>Anthemideae</taxon>
        <taxon>Anthemidinae</taxon>
        <taxon>Tanacetum</taxon>
    </lineage>
</organism>
<evidence type="ECO:0000256" key="1">
    <source>
        <dbReference type="SAM" id="MobiDB-lite"/>
    </source>
</evidence>
<comment type="caution">
    <text evidence="3">The sequence shown here is derived from an EMBL/GenBank/DDBJ whole genome shotgun (WGS) entry which is preliminary data.</text>
</comment>
<feature type="region of interest" description="Disordered" evidence="1">
    <location>
        <begin position="497"/>
        <end position="547"/>
    </location>
</feature>
<dbReference type="AlphaFoldDB" id="A0A6L2JN43"/>
<dbReference type="InterPro" id="IPR039537">
    <property type="entry name" value="Retrotran_Ty1/copia-like"/>
</dbReference>
<dbReference type="PANTHER" id="PTHR42648:SF21">
    <property type="entry name" value="CYSTEINE-RICH RLK (RECEPTOR-LIKE PROTEIN KINASE) 8"/>
    <property type="match status" value="1"/>
</dbReference>
<dbReference type="Gene3D" id="3.30.420.10">
    <property type="entry name" value="Ribonuclease H-like superfamily/Ribonuclease H"/>
    <property type="match status" value="1"/>
</dbReference>
<proteinExistence type="predicted"/>
<reference evidence="3" key="1">
    <citation type="journal article" date="2019" name="Sci. Rep.">
        <title>Draft genome of Tanacetum cinerariifolium, the natural source of mosquito coil.</title>
        <authorList>
            <person name="Yamashiro T."/>
            <person name="Shiraishi A."/>
            <person name="Satake H."/>
            <person name="Nakayama K."/>
        </authorList>
    </citation>
    <scope>NUCLEOTIDE SEQUENCE</scope>
</reference>
<feature type="domain" description="Integrase catalytic" evidence="2">
    <location>
        <begin position="1"/>
        <end position="165"/>
    </location>
</feature>
<protein>
    <submittedName>
        <fullName evidence="3">Retrovirus-related Pol polyprotein from transposon TNT 1-94</fullName>
    </submittedName>
</protein>